<gene>
    <name evidence="2" type="ORF">GPU96_08g16210</name>
</gene>
<accession>A0A9Q9CAX3</accession>
<feature type="region of interest" description="Disordered" evidence="1">
    <location>
        <begin position="188"/>
        <end position="215"/>
    </location>
</feature>
<evidence type="ECO:0000256" key="1">
    <source>
        <dbReference type="SAM" id="MobiDB-lite"/>
    </source>
</evidence>
<dbReference type="Proteomes" id="UP001059546">
    <property type="component" value="Chromosome VIII"/>
</dbReference>
<dbReference type="SUPFAM" id="SSF50370">
    <property type="entry name" value="Ricin B-like lectins"/>
    <property type="match status" value="1"/>
</dbReference>
<dbReference type="Gene3D" id="2.80.10.50">
    <property type="match status" value="1"/>
</dbReference>
<evidence type="ECO:0000313" key="2">
    <source>
        <dbReference type="EMBL" id="UTX43847.1"/>
    </source>
</evidence>
<evidence type="ECO:0000313" key="3">
    <source>
        <dbReference type="Proteomes" id="UP001059546"/>
    </source>
</evidence>
<sequence>MRKTAIIFQLIKTISGFSIFTKNGTRRHLTKGGHWWSTDYGINYQLAAMSTTGSPSEFKSEELSPGIKVIKEVNSDYVLDLHHPKNGKTKLIYHSRNDGFTQKFEIGGNMKDGYTIKNEDLCLEYDDSGSIYGATCSENSRQKFDVIYSPEDPEYKPSLEENGSVMEIPNTPNASQILIFNETSKSKDKYDEDLDEHSHRHHHHHHHPHESPYFTYQKYSDQIIA</sequence>
<dbReference type="EMBL" id="CP075154">
    <property type="protein sequence ID" value="UTX43847.1"/>
    <property type="molecule type" value="Genomic_DNA"/>
</dbReference>
<proteinExistence type="predicted"/>
<organism evidence="2 3">
    <name type="scientific">Encephalitozoon hellem</name>
    <name type="common">Microsporidian parasite</name>
    <dbReference type="NCBI Taxonomy" id="27973"/>
    <lineage>
        <taxon>Eukaryota</taxon>
        <taxon>Fungi</taxon>
        <taxon>Fungi incertae sedis</taxon>
        <taxon>Microsporidia</taxon>
        <taxon>Unikaryonidae</taxon>
        <taxon>Encephalitozoon</taxon>
    </lineage>
</organism>
<name>A0A9Q9CAX3_ENCHE</name>
<feature type="compositionally biased region" description="Basic residues" evidence="1">
    <location>
        <begin position="199"/>
        <end position="208"/>
    </location>
</feature>
<protein>
    <submittedName>
        <fullName evidence="2">Glia-activating factor</fullName>
    </submittedName>
</protein>
<reference evidence="2" key="1">
    <citation type="submission" date="2021-05" db="EMBL/GenBank/DDBJ databases">
        <title>Encephalitozoon hellem ATCC 50604 Complete Genome.</title>
        <authorList>
            <person name="Mascarenhas dos Santos A.C."/>
            <person name="Julian A.T."/>
            <person name="Pombert J.-F."/>
        </authorList>
    </citation>
    <scope>NUCLEOTIDE SEQUENCE</scope>
    <source>
        <strain evidence="2">ATCC 50604</strain>
    </source>
</reference>
<dbReference type="InterPro" id="IPR035992">
    <property type="entry name" value="Ricin_B-like_lectins"/>
</dbReference>
<dbReference type="AlphaFoldDB" id="A0A9Q9CAX3"/>